<feature type="transmembrane region" description="Helical" evidence="3">
    <location>
        <begin position="6"/>
        <end position="27"/>
    </location>
</feature>
<dbReference type="EMBL" id="DSMG01000134">
    <property type="protein sequence ID" value="HDX32431.1"/>
    <property type="molecule type" value="Genomic_DNA"/>
</dbReference>
<dbReference type="GO" id="GO:0005886">
    <property type="term" value="C:plasma membrane"/>
    <property type="evidence" value="ECO:0007669"/>
    <property type="project" value="TreeGrafter"/>
</dbReference>
<proteinExistence type="inferred from homology"/>
<dbReference type="PANTHER" id="PTHR30487">
    <property type="entry name" value="TYPE 4 PREPILIN-LIKE PROTEINS LEADER PEPTIDE-PROCESSING ENZYME"/>
    <property type="match status" value="1"/>
</dbReference>
<dbReference type="GO" id="GO:0006465">
    <property type="term" value="P:signal peptide processing"/>
    <property type="evidence" value="ECO:0007669"/>
    <property type="project" value="TreeGrafter"/>
</dbReference>
<feature type="region of interest" description="Disordered" evidence="2">
    <location>
        <begin position="34"/>
        <end position="54"/>
    </location>
</feature>
<dbReference type="PANTHER" id="PTHR30487:SF0">
    <property type="entry name" value="PREPILIN LEADER PEPTIDASE_N-METHYLTRANSFERASE-RELATED"/>
    <property type="match status" value="1"/>
</dbReference>
<feature type="transmembrane region" description="Helical" evidence="3">
    <location>
        <begin position="155"/>
        <end position="175"/>
    </location>
</feature>
<evidence type="ECO:0000313" key="5">
    <source>
        <dbReference type="EMBL" id="HDX32431.1"/>
    </source>
</evidence>
<evidence type="ECO:0000256" key="1">
    <source>
        <dbReference type="ARBA" id="ARBA00005801"/>
    </source>
</evidence>
<evidence type="ECO:0000256" key="2">
    <source>
        <dbReference type="SAM" id="MobiDB-lite"/>
    </source>
</evidence>
<comment type="similarity">
    <text evidence="1">Belongs to the peptidase A24 family.</text>
</comment>
<name>A0A7C1FVG2_9CHLR</name>
<protein>
    <submittedName>
        <fullName evidence="5">Prepilin peptidase</fullName>
    </submittedName>
</protein>
<feature type="transmembrane region" description="Helical" evidence="3">
    <location>
        <begin position="131"/>
        <end position="149"/>
    </location>
</feature>
<comment type="caution">
    <text evidence="5">The sequence shown here is derived from an EMBL/GenBank/DDBJ whole genome shotgun (WGS) entry which is preliminary data.</text>
</comment>
<organism evidence="5">
    <name type="scientific">Caldilinea aerophila</name>
    <dbReference type="NCBI Taxonomy" id="133453"/>
    <lineage>
        <taxon>Bacteria</taxon>
        <taxon>Bacillati</taxon>
        <taxon>Chloroflexota</taxon>
        <taxon>Caldilineae</taxon>
        <taxon>Caldilineales</taxon>
        <taxon>Caldilineaceae</taxon>
        <taxon>Caldilinea</taxon>
    </lineage>
</organism>
<keyword evidence="3" id="KW-1133">Transmembrane helix</keyword>
<sequence>MTVEQIGLGLLTVLVGWIGGGLVNWAADVLPEATQTDQPNKPGSEPDNVEAGFTSNSTGRGRGWRLHHFGLAAPDGQGLMRRRNLMVVLTSVLLTVLMSTRWGWSTQMGIGWLYMLFLLAVTVIDLEHHRVLNVMLAPAAIVVAVISLLPGGPGLFNALLGGIVGFGIFLLLAIVGRGALGMGDVKLAGVIGMMLGYPYVVTALLAGALLGGVAAFILLATRRATRKTAIAYAPYLACGAFMTIWLQFSLV</sequence>
<keyword evidence="3" id="KW-0472">Membrane</keyword>
<evidence type="ECO:0000256" key="3">
    <source>
        <dbReference type="SAM" id="Phobius"/>
    </source>
</evidence>
<dbReference type="Gene3D" id="1.20.120.1220">
    <property type="match status" value="1"/>
</dbReference>
<dbReference type="AlphaFoldDB" id="A0A7C1FVG2"/>
<keyword evidence="3" id="KW-0812">Transmembrane</keyword>
<feature type="domain" description="Prepilin type IV endopeptidase peptidase" evidence="4">
    <location>
        <begin position="112"/>
        <end position="215"/>
    </location>
</feature>
<dbReference type="InterPro" id="IPR000045">
    <property type="entry name" value="Prepilin_IV_endopep_pep"/>
</dbReference>
<dbReference type="InterPro" id="IPR050882">
    <property type="entry name" value="Prepilin_peptidase/N-MTase"/>
</dbReference>
<gene>
    <name evidence="5" type="ORF">ENQ20_13230</name>
</gene>
<feature type="transmembrane region" description="Helical" evidence="3">
    <location>
        <begin position="196"/>
        <end position="220"/>
    </location>
</feature>
<feature type="transmembrane region" description="Helical" evidence="3">
    <location>
        <begin position="110"/>
        <end position="126"/>
    </location>
</feature>
<accession>A0A7C1FVG2</accession>
<evidence type="ECO:0000259" key="4">
    <source>
        <dbReference type="Pfam" id="PF01478"/>
    </source>
</evidence>
<feature type="transmembrane region" description="Helical" evidence="3">
    <location>
        <begin position="232"/>
        <end position="250"/>
    </location>
</feature>
<reference evidence="5" key="1">
    <citation type="journal article" date="2020" name="mSystems">
        <title>Genome- and Community-Level Interaction Insights into Carbon Utilization and Element Cycling Functions of Hydrothermarchaeota in Hydrothermal Sediment.</title>
        <authorList>
            <person name="Zhou Z."/>
            <person name="Liu Y."/>
            <person name="Xu W."/>
            <person name="Pan J."/>
            <person name="Luo Z.H."/>
            <person name="Li M."/>
        </authorList>
    </citation>
    <scope>NUCLEOTIDE SEQUENCE [LARGE SCALE GENOMIC DNA]</scope>
    <source>
        <strain evidence="5">SpSt-289</strain>
    </source>
</reference>
<dbReference type="GO" id="GO:0004190">
    <property type="term" value="F:aspartic-type endopeptidase activity"/>
    <property type="evidence" value="ECO:0007669"/>
    <property type="project" value="InterPro"/>
</dbReference>
<dbReference type="Pfam" id="PF01478">
    <property type="entry name" value="Peptidase_A24"/>
    <property type="match status" value="1"/>
</dbReference>